<dbReference type="InterPro" id="IPR050707">
    <property type="entry name" value="HTH_MetabolicPath_Reg"/>
</dbReference>
<dbReference type="InterPro" id="IPR036388">
    <property type="entry name" value="WH-like_DNA-bd_sf"/>
</dbReference>
<proteinExistence type="predicted"/>
<dbReference type="Pfam" id="PF09339">
    <property type="entry name" value="HTH_IclR"/>
    <property type="match status" value="1"/>
</dbReference>
<sequence>MTANVPAVSAAVRILERLAAERPRPVSPGTLVSELGLNRSTCYNILATLQASGWAASTGRAGWTLGPRLLALTGVSQELVAGVVQDELDALSRKLGFVAFAAEFDGTAAFTVVAKAERANGIRVSVGVGDRFPFAAPALLQAFTAWLPESEVRALVRRNGLTAYTRHTVTEPAEFDRVLGAVRADGFSRSVRQLDLSQGAAGATVFDSRSRPLFAVVVLGFSSELDEARVDEVGPVVRACADRITLRIGGTPPAGYPTTGD</sequence>
<keyword evidence="7" id="KW-1185">Reference proteome</keyword>
<evidence type="ECO:0000256" key="3">
    <source>
        <dbReference type="ARBA" id="ARBA00023163"/>
    </source>
</evidence>
<accession>A0ABV1KBG6</accession>
<evidence type="ECO:0000259" key="5">
    <source>
        <dbReference type="PROSITE" id="PS51078"/>
    </source>
</evidence>
<dbReference type="PANTHER" id="PTHR30136">
    <property type="entry name" value="HELIX-TURN-HELIX TRANSCRIPTIONAL REGULATOR, ICLR FAMILY"/>
    <property type="match status" value="1"/>
</dbReference>
<comment type="caution">
    <text evidence="6">The sequence shown here is derived from an EMBL/GenBank/DDBJ whole genome shotgun (WGS) entry which is preliminary data.</text>
</comment>
<dbReference type="PROSITE" id="PS51077">
    <property type="entry name" value="HTH_ICLR"/>
    <property type="match status" value="1"/>
</dbReference>
<dbReference type="SUPFAM" id="SSF55781">
    <property type="entry name" value="GAF domain-like"/>
    <property type="match status" value="1"/>
</dbReference>
<dbReference type="Proteomes" id="UP001494902">
    <property type="component" value="Unassembled WGS sequence"/>
</dbReference>
<evidence type="ECO:0000313" key="7">
    <source>
        <dbReference type="Proteomes" id="UP001494902"/>
    </source>
</evidence>
<dbReference type="InterPro" id="IPR036390">
    <property type="entry name" value="WH_DNA-bd_sf"/>
</dbReference>
<keyword evidence="2" id="KW-0238">DNA-binding</keyword>
<dbReference type="InterPro" id="IPR005471">
    <property type="entry name" value="Tscrpt_reg_IclR_N"/>
</dbReference>
<dbReference type="PANTHER" id="PTHR30136:SF8">
    <property type="entry name" value="TRANSCRIPTIONAL REGULATORY PROTEIN"/>
    <property type="match status" value="1"/>
</dbReference>
<organism evidence="6 7">
    <name type="scientific">Pseudonocardia nematodicida</name>
    <dbReference type="NCBI Taxonomy" id="1206997"/>
    <lineage>
        <taxon>Bacteria</taxon>
        <taxon>Bacillati</taxon>
        <taxon>Actinomycetota</taxon>
        <taxon>Actinomycetes</taxon>
        <taxon>Pseudonocardiales</taxon>
        <taxon>Pseudonocardiaceae</taxon>
        <taxon>Pseudonocardia</taxon>
    </lineage>
</organism>
<dbReference type="PROSITE" id="PS51078">
    <property type="entry name" value="ICLR_ED"/>
    <property type="match status" value="1"/>
</dbReference>
<dbReference type="SMART" id="SM00346">
    <property type="entry name" value="HTH_ICLR"/>
    <property type="match status" value="1"/>
</dbReference>
<evidence type="ECO:0000256" key="2">
    <source>
        <dbReference type="ARBA" id="ARBA00023125"/>
    </source>
</evidence>
<dbReference type="InterPro" id="IPR029016">
    <property type="entry name" value="GAF-like_dom_sf"/>
</dbReference>
<evidence type="ECO:0000259" key="4">
    <source>
        <dbReference type="PROSITE" id="PS51077"/>
    </source>
</evidence>
<dbReference type="Gene3D" id="1.10.10.10">
    <property type="entry name" value="Winged helix-like DNA-binding domain superfamily/Winged helix DNA-binding domain"/>
    <property type="match status" value="1"/>
</dbReference>
<dbReference type="SUPFAM" id="SSF46785">
    <property type="entry name" value="Winged helix' DNA-binding domain"/>
    <property type="match status" value="1"/>
</dbReference>
<protein>
    <submittedName>
        <fullName evidence="6">IclR family transcriptional regulator</fullName>
    </submittedName>
</protein>
<evidence type="ECO:0000256" key="1">
    <source>
        <dbReference type="ARBA" id="ARBA00023015"/>
    </source>
</evidence>
<dbReference type="InterPro" id="IPR014757">
    <property type="entry name" value="Tscrpt_reg_IclR_C"/>
</dbReference>
<name>A0ABV1KBG6_9PSEU</name>
<keyword evidence="3" id="KW-0804">Transcription</keyword>
<evidence type="ECO:0000313" key="6">
    <source>
        <dbReference type="EMBL" id="MEQ3551820.1"/>
    </source>
</evidence>
<dbReference type="Gene3D" id="3.30.450.40">
    <property type="match status" value="1"/>
</dbReference>
<feature type="domain" description="IclR-ED" evidence="5">
    <location>
        <begin position="68"/>
        <end position="250"/>
    </location>
</feature>
<dbReference type="EMBL" id="JBEDNQ010000005">
    <property type="protein sequence ID" value="MEQ3551820.1"/>
    <property type="molecule type" value="Genomic_DNA"/>
</dbReference>
<dbReference type="Pfam" id="PF01614">
    <property type="entry name" value="IclR_C"/>
    <property type="match status" value="1"/>
</dbReference>
<reference evidence="6 7" key="1">
    <citation type="submission" date="2024-03" db="EMBL/GenBank/DDBJ databases">
        <title>Draft genome sequence of Pseudonocardia nematodicida JCM 31783.</title>
        <authorList>
            <person name="Butdee W."/>
            <person name="Duangmal K."/>
        </authorList>
    </citation>
    <scope>NUCLEOTIDE SEQUENCE [LARGE SCALE GENOMIC DNA]</scope>
    <source>
        <strain evidence="6 7">JCM 31783</strain>
    </source>
</reference>
<dbReference type="RefSeq" id="WP_349298887.1">
    <property type="nucleotide sequence ID" value="NZ_JBEDNQ010000005.1"/>
</dbReference>
<keyword evidence="1" id="KW-0805">Transcription regulation</keyword>
<gene>
    <name evidence="6" type="ORF">WIS52_15210</name>
</gene>
<feature type="domain" description="HTH iclR-type" evidence="4">
    <location>
        <begin position="5"/>
        <end position="67"/>
    </location>
</feature>